<dbReference type="InterPro" id="IPR054297">
    <property type="entry name" value="DUF7033"/>
</dbReference>
<reference evidence="2 3" key="1">
    <citation type="submission" date="2017-11" db="EMBL/GenBank/DDBJ databases">
        <title>Genomic Encyclopedia of Archaeal and Bacterial Type Strains, Phase II (KMG-II): From Individual Species to Whole Genera.</title>
        <authorList>
            <person name="Goeker M."/>
        </authorList>
    </citation>
    <scope>NUCLEOTIDE SEQUENCE [LARGE SCALE GENOMIC DNA]</scope>
    <source>
        <strain evidence="2 3">DSM 27268</strain>
    </source>
</reference>
<proteinExistence type="predicted"/>
<evidence type="ECO:0000313" key="3">
    <source>
        <dbReference type="Proteomes" id="UP000230000"/>
    </source>
</evidence>
<dbReference type="AlphaFoldDB" id="A0A2M9CRJ7"/>
<feature type="domain" description="DUF7033" evidence="1">
    <location>
        <begin position="95"/>
        <end position="182"/>
    </location>
</feature>
<evidence type="ECO:0000313" key="2">
    <source>
        <dbReference type="EMBL" id="PJJ74560.1"/>
    </source>
</evidence>
<protein>
    <recommendedName>
        <fullName evidence="1">DUF7033 domain-containing protein</fullName>
    </recommendedName>
</protein>
<organism evidence="2 3">
    <name type="scientific">Thermoflavifilum aggregans</name>
    <dbReference type="NCBI Taxonomy" id="454188"/>
    <lineage>
        <taxon>Bacteria</taxon>
        <taxon>Pseudomonadati</taxon>
        <taxon>Bacteroidota</taxon>
        <taxon>Chitinophagia</taxon>
        <taxon>Chitinophagales</taxon>
        <taxon>Chitinophagaceae</taxon>
        <taxon>Thermoflavifilum</taxon>
    </lineage>
</organism>
<evidence type="ECO:0000259" key="1">
    <source>
        <dbReference type="Pfam" id="PF23019"/>
    </source>
</evidence>
<keyword evidence="3" id="KW-1185">Reference proteome</keyword>
<dbReference type="OrthoDB" id="5573484at2"/>
<dbReference type="Proteomes" id="UP000230000">
    <property type="component" value="Unassembled WGS sequence"/>
</dbReference>
<gene>
    <name evidence="2" type="ORF">BXY57_0119</name>
</gene>
<dbReference type="EMBL" id="PGFG01000001">
    <property type="protein sequence ID" value="PJJ74560.1"/>
    <property type="molecule type" value="Genomic_DNA"/>
</dbReference>
<dbReference type="Gene3D" id="3.20.20.370">
    <property type="entry name" value="Glycoside hydrolase/deacetylase"/>
    <property type="match status" value="1"/>
</dbReference>
<sequence>MQIHIFTSRLTPRLQYVGRFILEQQMGLLVKWVLQPPDHLSEAWINYTHASYANAFNITPHSLLFETGIRQQNIAFCNKDSLKAFFPCASAADFPFDIFAATFYLLSRYEEYLSPEQDQHGRFPATASIAYQQKFLDEPIVHHWIQAFQHALRSKFPFLKFRSPVSCFIPTYDVDMAFAYRGKPLFRQIGAAVRDMLRRRFSEITLRWRVLTSQTKDPYDVFEWLNCIHEFHHLQPIYFFPVGKYGRYDKQIAPTQALYRQLIVSTASSFTTGIHLSYASFLNEKKIKHEIGVFASVTGFQPQHNRFHYLRFRMPDSYRQLLSAGIMHDYSMGYSTHAGFRAGVADAFFWYDLMAEQETALQIHSFCWMDTSVVQTQSLPDTYAEQIWMMWEKIRAVGGICMLVLHPNYFSEYGRFRGYRQAYQHVVQQIMQHQ</sequence>
<accession>A0A2M9CRJ7</accession>
<dbReference type="Pfam" id="PF23019">
    <property type="entry name" value="DUF7033"/>
    <property type="match status" value="1"/>
</dbReference>
<comment type="caution">
    <text evidence="2">The sequence shown here is derived from an EMBL/GenBank/DDBJ whole genome shotgun (WGS) entry which is preliminary data.</text>
</comment>
<name>A0A2M9CRJ7_9BACT</name>
<dbReference type="RefSeq" id="WP_100313272.1">
    <property type="nucleotide sequence ID" value="NZ_PGFG01000001.1"/>
</dbReference>